<accession>A0A3B0TRS2</accession>
<reference evidence="1" key="1">
    <citation type="submission" date="2018-06" db="EMBL/GenBank/DDBJ databases">
        <authorList>
            <person name="Zhirakovskaya E."/>
        </authorList>
    </citation>
    <scope>NUCLEOTIDE SEQUENCE</scope>
</reference>
<sequence>LPDLSERGRKLLLEYAELASFDSSASPADLLEGLESSRDVEAKRMAVAARVSAVVTDVSQQEMGDTLVALRDEMQVPIDYDVLARATLRALLECEYRDDRFYRVVRVWGGRVVRLLRASDLSSARVFVAAVLSDPSYSHDRTGIVHEGVARILTPETVRTVIEVSGGSNPDQGALDLFADFGIAAVDPLVQHLAMEEDGQVRRAITELLAASANRNPRVLDDYLNHQPWYVIRNLAIVLGKTDRDAAVPGLRRLLSHEEYRVRVEVLRSLVRLMRQNAAPILIRSLGDENERVRQTGASLLRSNEADDLDQLLTDELAKERLRPEVAIQVIKILGSRNTELGRETLKGFASKRFTLSSQTRAFRDAARESLGQL</sequence>
<gene>
    <name evidence="1" type="ORF">MNBD_ACTINO02-2470</name>
</gene>
<dbReference type="Pfam" id="PF13646">
    <property type="entry name" value="HEAT_2"/>
    <property type="match status" value="1"/>
</dbReference>
<evidence type="ECO:0000313" key="1">
    <source>
        <dbReference type="EMBL" id="VAW09726.1"/>
    </source>
</evidence>
<organism evidence="1">
    <name type="scientific">hydrothermal vent metagenome</name>
    <dbReference type="NCBI Taxonomy" id="652676"/>
    <lineage>
        <taxon>unclassified sequences</taxon>
        <taxon>metagenomes</taxon>
        <taxon>ecological metagenomes</taxon>
    </lineage>
</organism>
<feature type="non-terminal residue" evidence="1">
    <location>
        <position position="1"/>
    </location>
</feature>
<dbReference type="AlphaFoldDB" id="A0A3B0TRS2"/>
<protein>
    <recommendedName>
        <fullName evidence="2">HEAT repeat domain-containing protein</fullName>
    </recommendedName>
</protein>
<evidence type="ECO:0008006" key="2">
    <source>
        <dbReference type="Google" id="ProtNLM"/>
    </source>
</evidence>
<proteinExistence type="predicted"/>
<dbReference type="InterPro" id="IPR004155">
    <property type="entry name" value="PBS_lyase_HEAT"/>
</dbReference>
<dbReference type="Gene3D" id="1.25.10.10">
    <property type="entry name" value="Leucine-rich Repeat Variant"/>
    <property type="match status" value="1"/>
</dbReference>
<dbReference type="SUPFAM" id="SSF48371">
    <property type="entry name" value="ARM repeat"/>
    <property type="match status" value="1"/>
</dbReference>
<dbReference type="InterPro" id="IPR016024">
    <property type="entry name" value="ARM-type_fold"/>
</dbReference>
<name>A0A3B0TRS2_9ZZZZ</name>
<dbReference type="EMBL" id="UOEK01000642">
    <property type="protein sequence ID" value="VAW09726.1"/>
    <property type="molecule type" value="Genomic_DNA"/>
</dbReference>
<dbReference type="SMART" id="SM00567">
    <property type="entry name" value="EZ_HEAT"/>
    <property type="match status" value="3"/>
</dbReference>
<dbReference type="InterPro" id="IPR011989">
    <property type="entry name" value="ARM-like"/>
</dbReference>